<dbReference type="Proteomes" id="UP000198287">
    <property type="component" value="Unassembled WGS sequence"/>
</dbReference>
<evidence type="ECO:0000313" key="2">
    <source>
        <dbReference type="EMBL" id="OXA61167.1"/>
    </source>
</evidence>
<feature type="region of interest" description="Disordered" evidence="1">
    <location>
        <begin position="270"/>
        <end position="291"/>
    </location>
</feature>
<organism evidence="2 3">
    <name type="scientific">Folsomia candida</name>
    <name type="common">Springtail</name>
    <dbReference type="NCBI Taxonomy" id="158441"/>
    <lineage>
        <taxon>Eukaryota</taxon>
        <taxon>Metazoa</taxon>
        <taxon>Ecdysozoa</taxon>
        <taxon>Arthropoda</taxon>
        <taxon>Hexapoda</taxon>
        <taxon>Collembola</taxon>
        <taxon>Entomobryomorpha</taxon>
        <taxon>Isotomoidea</taxon>
        <taxon>Isotomidae</taxon>
        <taxon>Proisotominae</taxon>
        <taxon>Folsomia</taxon>
    </lineage>
</organism>
<dbReference type="EMBL" id="LNIX01000002">
    <property type="protein sequence ID" value="OXA61167.1"/>
    <property type="molecule type" value="Genomic_DNA"/>
</dbReference>
<name>A0A226EVG6_FOLCA</name>
<evidence type="ECO:0000313" key="3">
    <source>
        <dbReference type="Proteomes" id="UP000198287"/>
    </source>
</evidence>
<sequence length="577" mass="66934">MQSTSKTSLQLFGPRDQFLSRHSSNDPLEEYILRESKRDSHGSDSSSLLLRLPRKLRLEIWKRVHYKHYRELRSTCKLISTDIDYHLGISALIDEREREFDDHFESLAIRHATILNLSSQRIIAHLLHPELLLELTIKGSISSIYFNYFMESCGNISRLTINFNKFLFKSRPQFFPQGSKSVLQNLKTLKITSHTKKEKELIYVCENLVFLIDALAQNRMKMVELNFNLSNKGPSRYLDLIILHALMLAHKNCETLSELHIQGRETYFGGSANEDANEEDTSSSGGTRRATEMVKSKKSIAAATESSSSSSSFTNFKSDRKNSATLESTEKYLSRCKWPMFPHLKTTVITLSSHLFTYVQEMMTRVDNVRHLKLEVCSGVMLNCWMTFESIIQTTSHTLCVIKLHNIAFEDYLNTSLDLDFNIFKSCFPLQHLHVSGIKRENRHLPKIKNITDLPKNLSHIELSWMTLNTWQWFRLLRKYKKLNSVTVSYASASEKSFGYFLFVLRWLILLKMTKVSILRMTDFKIKFRNKRTALKKLRNAVSVQIQYLDREETLLLLDRGEEKTSLHSIPSIDSGE</sequence>
<keyword evidence="3" id="KW-1185">Reference proteome</keyword>
<dbReference type="OrthoDB" id="10678649at2759"/>
<evidence type="ECO:0000256" key="1">
    <source>
        <dbReference type="SAM" id="MobiDB-lite"/>
    </source>
</evidence>
<dbReference type="AlphaFoldDB" id="A0A226EVG6"/>
<comment type="caution">
    <text evidence="2">The sequence shown here is derived from an EMBL/GenBank/DDBJ whole genome shotgun (WGS) entry which is preliminary data.</text>
</comment>
<evidence type="ECO:0008006" key="4">
    <source>
        <dbReference type="Google" id="ProtNLM"/>
    </source>
</evidence>
<gene>
    <name evidence="2" type="ORF">Fcan01_05590</name>
</gene>
<protein>
    <recommendedName>
        <fullName evidence="4">F-box domain-containing protein</fullName>
    </recommendedName>
</protein>
<accession>A0A226EVG6</accession>
<proteinExistence type="predicted"/>
<dbReference type="OMA" id="VHITHHT"/>
<reference evidence="2 3" key="1">
    <citation type="submission" date="2015-12" db="EMBL/GenBank/DDBJ databases">
        <title>The genome of Folsomia candida.</title>
        <authorList>
            <person name="Faddeeva A."/>
            <person name="Derks M.F."/>
            <person name="Anvar Y."/>
            <person name="Smit S."/>
            <person name="Van Straalen N."/>
            <person name="Roelofs D."/>
        </authorList>
    </citation>
    <scope>NUCLEOTIDE SEQUENCE [LARGE SCALE GENOMIC DNA]</scope>
    <source>
        <strain evidence="2 3">VU population</strain>
        <tissue evidence="2">Whole body</tissue>
    </source>
</reference>